<dbReference type="EMBL" id="JAXIVS010000007">
    <property type="protein sequence ID" value="MDY7229078.1"/>
    <property type="molecule type" value="Genomic_DNA"/>
</dbReference>
<dbReference type="Pfam" id="PF02494">
    <property type="entry name" value="HYR"/>
    <property type="match status" value="4"/>
</dbReference>
<feature type="domain" description="HYR" evidence="3">
    <location>
        <begin position="629"/>
        <end position="708"/>
    </location>
</feature>
<accession>A0ABU5H895</accession>
<evidence type="ECO:0000313" key="5">
    <source>
        <dbReference type="Proteomes" id="UP001291309"/>
    </source>
</evidence>
<feature type="domain" description="HYR" evidence="3">
    <location>
        <begin position="710"/>
        <end position="787"/>
    </location>
</feature>
<evidence type="ECO:0000256" key="1">
    <source>
        <dbReference type="ARBA" id="ARBA00022737"/>
    </source>
</evidence>
<reference evidence="4 5" key="1">
    <citation type="submission" date="2023-12" db="EMBL/GenBank/DDBJ databases">
        <title>the genome sequence of Hyalangium sp. s54d21.</title>
        <authorList>
            <person name="Zhang X."/>
        </authorList>
    </citation>
    <scope>NUCLEOTIDE SEQUENCE [LARGE SCALE GENOMIC DNA]</scope>
    <source>
        <strain evidence="5">s54d21</strain>
    </source>
</reference>
<dbReference type="PANTHER" id="PTHR24273:SF32">
    <property type="entry name" value="HYALIN"/>
    <property type="match status" value="1"/>
</dbReference>
<feature type="chain" id="PRO_5047416142" evidence="2">
    <location>
        <begin position="27"/>
        <end position="823"/>
    </location>
</feature>
<dbReference type="InterPro" id="IPR017756">
    <property type="entry name" value="TM_Gly-Cys-Arg_CS"/>
</dbReference>
<dbReference type="InterPro" id="IPR030916">
    <property type="entry name" value="ELWxxDGT_rpt"/>
</dbReference>
<keyword evidence="1" id="KW-0677">Repeat</keyword>
<dbReference type="InterPro" id="IPR003410">
    <property type="entry name" value="HYR_dom"/>
</dbReference>
<protein>
    <submittedName>
        <fullName evidence="4">ELWxxDGT repeat protein</fullName>
    </submittedName>
</protein>
<dbReference type="RefSeq" id="WP_321547799.1">
    <property type="nucleotide sequence ID" value="NZ_JAXIVS010000007.1"/>
</dbReference>
<proteinExistence type="predicted"/>
<dbReference type="PANTHER" id="PTHR24273">
    <property type="entry name" value="FI04643P-RELATED"/>
    <property type="match status" value="1"/>
</dbReference>
<dbReference type="PROSITE" id="PS50825">
    <property type="entry name" value="HYR"/>
    <property type="match status" value="3"/>
</dbReference>
<feature type="signal peptide" evidence="2">
    <location>
        <begin position="1"/>
        <end position="26"/>
    </location>
</feature>
<sequence>MQRATHPRLFLLLLVAASFWPWHRAAALGSTQPCAAPVVVRDIAPGADSSFISELVDVNGTLFFAADDGVSGVELWRSDGTEAGTQRVADIRPGGANASPRELTAVGSTLFFLVPLGPVGLELWKSDGTDVGTVRLKSFPDMVPALNAELTAVGSTLFFVAYEGPNDDVELWKSDGTPSGTVRVKDIAEGLGGSYPTGLTAMGNLLFFSANGRDSSTGDSGYELWKSDGTDLGTLRVADLAPGIESSFPGELTPVGQTLFFTAVEGSATGNAKLWKSNGTGVTLVKDFTGPNDPSPQDLEAMGNTLFFVLEVQGVSGKELWKSDGTGAGTVIVKDIQAGNSGSDPQTLTAMGNTLFFVANDGVSGLELWRSDGTRDGTRLVKDIVPMGNPPDWSLTPGPGMLLMSLDDLVSGNEPWRSDGTPEGTFRMADLMPAGSSSPHGFVLSGQSLFFVATDPSRGEELFVLPFGGVDCSTPSLACPGDLEVEAVSSQGTVVSYPPATVLDDALSGLTVNYSLPSGHAFGVGAQPVSVTARDLGGNRNMCTFQVRVNDTTPPLLLCPERVQQEATSAAGAVANYFVVASDAVSSTVALEYSQAPGTTFPIQTTLVEVVARDAALKESRCTFPVEIRDTTAPRLTCPPDVARVVTSAEELVVTYEPQVEEAVSPPQVSASHPSGSTFPVGDTLVTLSSEDVAGNSSQCTFRVNLIDRVDPSITCPGPQYAKASTEEGAVVSFSGVSATDNLTEPEVSYSPAFGSTLPLGETVVTATASDAGGKTASCTFTVTVELSPEAPKSGCQSGPGGAASLAWVVLMLLPVWARRRAR</sequence>
<gene>
    <name evidence="4" type="ORF">SYV04_21880</name>
</gene>
<evidence type="ECO:0000259" key="3">
    <source>
        <dbReference type="PROSITE" id="PS50825"/>
    </source>
</evidence>
<evidence type="ECO:0000313" key="4">
    <source>
        <dbReference type="EMBL" id="MDY7229078.1"/>
    </source>
</evidence>
<organism evidence="4 5">
    <name type="scientific">Hyalangium rubrum</name>
    <dbReference type="NCBI Taxonomy" id="3103134"/>
    <lineage>
        <taxon>Bacteria</taxon>
        <taxon>Pseudomonadati</taxon>
        <taxon>Myxococcota</taxon>
        <taxon>Myxococcia</taxon>
        <taxon>Myxococcales</taxon>
        <taxon>Cystobacterineae</taxon>
        <taxon>Archangiaceae</taxon>
        <taxon>Hyalangium</taxon>
    </lineage>
</organism>
<keyword evidence="5" id="KW-1185">Reference proteome</keyword>
<name>A0ABU5H895_9BACT</name>
<dbReference type="Proteomes" id="UP001291309">
    <property type="component" value="Unassembled WGS sequence"/>
</dbReference>
<comment type="caution">
    <text evidence="4">The sequence shown here is derived from an EMBL/GenBank/DDBJ whole genome shotgun (WGS) entry which is preliminary data.</text>
</comment>
<keyword evidence="2" id="KW-0732">Signal</keyword>
<dbReference type="NCBIfam" id="TIGR04534">
    <property type="entry name" value="ELWxxDGT_rpt"/>
    <property type="match status" value="1"/>
</dbReference>
<dbReference type="NCBIfam" id="TIGR03382">
    <property type="entry name" value="GC_trans_RRR"/>
    <property type="match status" value="1"/>
</dbReference>
<feature type="domain" description="HYR" evidence="3">
    <location>
        <begin position="470"/>
        <end position="551"/>
    </location>
</feature>
<evidence type="ECO:0000256" key="2">
    <source>
        <dbReference type="SAM" id="SignalP"/>
    </source>
</evidence>